<dbReference type="InterPro" id="IPR004867">
    <property type="entry name" value="CHB_C_dom"/>
</dbReference>
<keyword evidence="5" id="KW-0326">Glycosidase</keyword>
<dbReference type="SMART" id="SM01081">
    <property type="entry name" value="CHB_HEX"/>
    <property type="match status" value="1"/>
</dbReference>
<dbReference type="EC" id="3.2.1.52" evidence="3"/>
<dbReference type="EMBL" id="JAGGJA010000005">
    <property type="protein sequence ID" value="MCW9706870.1"/>
    <property type="molecule type" value="Genomic_DNA"/>
</dbReference>
<evidence type="ECO:0000256" key="4">
    <source>
        <dbReference type="ARBA" id="ARBA00022801"/>
    </source>
</evidence>
<sequence>MRLPNHTRIQRGLVIAACLIFGIVQLSQAQSTDHDFNPEALDVSWKLVDNAYGESVQYHSTLTLTNTGDEPIPAEGWSLYLNNLAGEVQSEQFELIHKNGDLFTINPTSAFKGLEPGATLELKVTSPGLALNVSSSPYGLYWVWDSKPDDGISIGEYTVEQVDDHEKISLGLQADSPAPMYETVYQQNKQIKSLSADELTKVFPSPVAYEELDQEFQLSADIPIQYNPDFSNEAAYFSKELENIFGRKSEVKTEPTATPKIHLRKGEEPSGEGYELRVTDDAITITASQPAGIFYGIQSVKTLLPPSAWASEESSLVVPGVEVTDAPRFGYRSFMQDVARNFRTKEQILKTLDLMALYKLNVFHFHFNDDEGWRIEIPGLPELTEVGSERGHTLDNHERLQPSYGSGPDSTYPGSGYYSTEDFIDILKYATERHIRVIPEIETPGHARAAIKSMDARYRRLMKQGKEQEAKKYLLRDPGDTSTYRSVQGWDDNVINVALPSTYAFLEKVVDELAAMYDEAGAPLYRIHMGGDEVPAGVWEQSPVVDQLIAGNPDVESTGDLWSYFYQKVNALLKERGFALYGWEEVGMREALWSGESHSVVDSAFAEQDVQLDVWNNLVGSGDEDLAYRLANGGYKVVLSGVSNFYFDLAYQKAFPEPGLYWGGFQDLEKPFSFIPYNFYKNARIDRFGRKLNDSYYQDMERLTDEGRANIVGIQGLLWGEKLISRERQEYMLLPKLLGLAERAWAPQPDWALEADSSTWNSEYNRDWNRFVNKVGMRELPRLDHYSGGFEYRIPTAGATVINEEVKANVQMPGFTIRYTTDGSEPTINSREYIRPIPSEEMIKFRVFNRSGRGGRTIKVEL</sequence>
<evidence type="ECO:0000256" key="6">
    <source>
        <dbReference type="ARBA" id="ARBA00030512"/>
    </source>
</evidence>
<evidence type="ECO:0000256" key="1">
    <source>
        <dbReference type="ARBA" id="ARBA00001231"/>
    </source>
</evidence>
<dbReference type="Pfam" id="PF03174">
    <property type="entry name" value="CHB_HEX_C"/>
    <property type="match status" value="1"/>
</dbReference>
<evidence type="ECO:0000313" key="12">
    <source>
        <dbReference type="Proteomes" id="UP001207918"/>
    </source>
</evidence>
<dbReference type="PRINTS" id="PR00738">
    <property type="entry name" value="GLHYDRLASE20"/>
</dbReference>
<feature type="signal peptide" evidence="9">
    <location>
        <begin position="1"/>
        <end position="29"/>
    </location>
</feature>
<accession>A0ABT3PLX5</accession>
<keyword evidence="4" id="KW-0378">Hydrolase</keyword>
<evidence type="ECO:0000256" key="8">
    <source>
        <dbReference type="SAM" id="MobiDB-lite"/>
    </source>
</evidence>
<dbReference type="SUPFAM" id="SSF81296">
    <property type="entry name" value="E set domains"/>
    <property type="match status" value="1"/>
</dbReference>
<evidence type="ECO:0000256" key="7">
    <source>
        <dbReference type="ARBA" id="ARBA00033000"/>
    </source>
</evidence>
<dbReference type="Gene3D" id="3.20.20.80">
    <property type="entry name" value="Glycosidases"/>
    <property type="match status" value="1"/>
</dbReference>
<dbReference type="Gene3D" id="2.60.40.10">
    <property type="entry name" value="Immunoglobulins"/>
    <property type="match status" value="1"/>
</dbReference>
<feature type="compositionally biased region" description="Basic and acidic residues" evidence="8">
    <location>
        <begin position="387"/>
        <end position="400"/>
    </location>
</feature>
<comment type="catalytic activity">
    <reaction evidence="1">
        <text>Hydrolysis of terminal non-reducing N-acetyl-D-hexosamine residues in N-acetyl-beta-D-hexosaminides.</text>
        <dbReference type="EC" id="3.2.1.52"/>
    </reaction>
</comment>
<dbReference type="Pfam" id="PF00728">
    <property type="entry name" value="Glyco_hydro_20"/>
    <property type="match status" value="1"/>
</dbReference>
<feature type="region of interest" description="Disordered" evidence="8">
    <location>
        <begin position="387"/>
        <end position="412"/>
    </location>
</feature>
<reference evidence="11 12" key="1">
    <citation type="submission" date="2021-03" db="EMBL/GenBank/DDBJ databases">
        <title>Aliifodinibius sp. nov., a new bacterium isolated from saline soil.</title>
        <authorList>
            <person name="Galisteo C."/>
            <person name="De La Haba R."/>
            <person name="Sanchez-Porro C."/>
            <person name="Ventosa A."/>
        </authorList>
    </citation>
    <scope>NUCLEOTIDE SEQUENCE [LARGE SCALE GENOMIC DNA]</scope>
    <source>
        <strain evidence="11 12">1BSP15-2V2</strain>
    </source>
</reference>
<comment type="similarity">
    <text evidence="2">Belongs to the glycosyl hydrolase 20 family.</text>
</comment>
<keyword evidence="9" id="KW-0732">Signal</keyword>
<dbReference type="InterPro" id="IPR004866">
    <property type="entry name" value="CHB/HEX_N_dom"/>
</dbReference>
<evidence type="ECO:0000256" key="5">
    <source>
        <dbReference type="ARBA" id="ARBA00023295"/>
    </source>
</evidence>
<name>A0ABT3PLX5_9BACT</name>
<dbReference type="InterPro" id="IPR029018">
    <property type="entry name" value="Hex-like_dom2"/>
</dbReference>
<evidence type="ECO:0000256" key="9">
    <source>
        <dbReference type="SAM" id="SignalP"/>
    </source>
</evidence>
<dbReference type="RefSeq" id="WP_265765611.1">
    <property type="nucleotide sequence ID" value="NZ_JAGGJA010000005.1"/>
</dbReference>
<dbReference type="InterPro" id="IPR025705">
    <property type="entry name" value="Beta_hexosaminidase_sua/sub"/>
</dbReference>
<feature type="chain" id="PRO_5047490849" description="beta-N-acetylhexosaminidase" evidence="9">
    <location>
        <begin position="30"/>
        <end position="862"/>
    </location>
</feature>
<dbReference type="InterPro" id="IPR017853">
    <property type="entry name" value="GH"/>
</dbReference>
<dbReference type="InterPro" id="IPR015882">
    <property type="entry name" value="HEX_bac_N"/>
</dbReference>
<dbReference type="Gene3D" id="2.60.40.290">
    <property type="match status" value="1"/>
</dbReference>
<dbReference type="InterPro" id="IPR012291">
    <property type="entry name" value="CBM2_carb-bd_dom_sf"/>
</dbReference>
<dbReference type="Pfam" id="PF03173">
    <property type="entry name" value="CHB_HEX"/>
    <property type="match status" value="1"/>
</dbReference>
<dbReference type="PANTHER" id="PTHR22600:SF57">
    <property type="entry name" value="BETA-N-ACETYLHEXOSAMINIDASE"/>
    <property type="match status" value="1"/>
</dbReference>
<proteinExistence type="inferred from homology"/>
<dbReference type="SUPFAM" id="SSF51445">
    <property type="entry name" value="(Trans)glycosidases"/>
    <property type="match status" value="1"/>
</dbReference>
<dbReference type="Proteomes" id="UP001207918">
    <property type="component" value="Unassembled WGS sequence"/>
</dbReference>
<keyword evidence="12" id="KW-1185">Reference proteome</keyword>
<dbReference type="SUPFAM" id="SSF49384">
    <property type="entry name" value="Carbohydrate-binding domain"/>
    <property type="match status" value="1"/>
</dbReference>
<protein>
    <recommendedName>
        <fullName evidence="3">beta-N-acetylhexosaminidase</fullName>
        <ecNumber evidence="3">3.2.1.52</ecNumber>
    </recommendedName>
    <alternativeName>
        <fullName evidence="6">Beta-N-acetylhexosaminidase</fullName>
    </alternativeName>
    <alternativeName>
        <fullName evidence="7">N-acetyl-beta-glucosaminidase</fullName>
    </alternativeName>
</protein>
<evidence type="ECO:0000313" key="11">
    <source>
        <dbReference type="EMBL" id="MCW9706870.1"/>
    </source>
</evidence>
<dbReference type="InterPro" id="IPR014756">
    <property type="entry name" value="Ig_E-set"/>
</dbReference>
<dbReference type="SUPFAM" id="SSF55545">
    <property type="entry name" value="beta-N-acetylhexosaminidase-like domain"/>
    <property type="match status" value="1"/>
</dbReference>
<feature type="domain" description="Chitobiase/beta-hexosaminidases N-terminal" evidence="10">
    <location>
        <begin position="39"/>
        <end position="184"/>
    </location>
</feature>
<evidence type="ECO:0000259" key="10">
    <source>
        <dbReference type="SMART" id="SM01081"/>
    </source>
</evidence>
<dbReference type="Gene3D" id="3.30.379.10">
    <property type="entry name" value="Chitobiase/beta-hexosaminidase domain 2-like"/>
    <property type="match status" value="1"/>
</dbReference>
<evidence type="ECO:0000256" key="3">
    <source>
        <dbReference type="ARBA" id="ARBA00012663"/>
    </source>
</evidence>
<dbReference type="InterPro" id="IPR013783">
    <property type="entry name" value="Ig-like_fold"/>
</dbReference>
<dbReference type="InterPro" id="IPR008965">
    <property type="entry name" value="CBM2/CBM3_carb-bd_dom_sf"/>
</dbReference>
<organism evidence="11 12">
    <name type="scientific">Fodinibius salsisoli</name>
    <dbReference type="NCBI Taxonomy" id="2820877"/>
    <lineage>
        <taxon>Bacteria</taxon>
        <taxon>Pseudomonadati</taxon>
        <taxon>Balneolota</taxon>
        <taxon>Balneolia</taxon>
        <taxon>Balneolales</taxon>
        <taxon>Balneolaceae</taxon>
        <taxon>Fodinibius</taxon>
    </lineage>
</organism>
<gene>
    <name evidence="11" type="ORF">J6I44_08375</name>
</gene>
<dbReference type="PANTHER" id="PTHR22600">
    <property type="entry name" value="BETA-HEXOSAMINIDASE"/>
    <property type="match status" value="1"/>
</dbReference>
<evidence type="ECO:0000256" key="2">
    <source>
        <dbReference type="ARBA" id="ARBA00006285"/>
    </source>
</evidence>
<dbReference type="Pfam" id="PF02838">
    <property type="entry name" value="Glyco_hydro_20b"/>
    <property type="match status" value="1"/>
</dbReference>
<comment type="caution">
    <text evidence="11">The sequence shown here is derived from an EMBL/GenBank/DDBJ whole genome shotgun (WGS) entry which is preliminary data.</text>
</comment>
<dbReference type="InterPro" id="IPR015883">
    <property type="entry name" value="Glyco_hydro_20_cat"/>
</dbReference>
<dbReference type="CDD" id="cd02847">
    <property type="entry name" value="E_set_Chitobiase_C"/>
    <property type="match status" value="1"/>
</dbReference>